<gene>
    <name evidence="2" type="ORF">Q8A57_01875</name>
</gene>
<dbReference type="PROSITE" id="PS50925">
    <property type="entry name" value="BLUF"/>
    <property type="match status" value="1"/>
</dbReference>
<name>A0AAW8AXF8_9GAMM</name>
<dbReference type="Gene3D" id="3.30.70.100">
    <property type="match status" value="1"/>
</dbReference>
<dbReference type="Pfam" id="PF04940">
    <property type="entry name" value="BLUF"/>
    <property type="match status" value="1"/>
</dbReference>
<organism evidence="2 3">
    <name type="scientific">Porticoccus litoralis</name>
    <dbReference type="NCBI Taxonomy" id="434086"/>
    <lineage>
        <taxon>Bacteria</taxon>
        <taxon>Pseudomonadati</taxon>
        <taxon>Pseudomonadota</taxon>
        <taxon>Gammaproteobacteria</taxon>
        <taxon>Cellvibrionales</taxon>
        <taxon>Porticoccaceae</taxon>
        <taxon>Porticoccus</taxon>
    </lineage>
</organism>
<dbReference type="GO" id="GO:0009882">
    <property type="term" value="F:blue light photoreceptor activity"/>
    <property type="evidence" value="ECO:0007669"/>
    <property type="project" value="InterPro"/>
</dbReference>
<dbReference type="InterPro" id="IPR007024">
    <property type="entry name" value="BLUF_domain"/>
</dbReference>
<evidence type="ECO:0000313" key="3">
    <source>
        <dbReference type="Proteomes" id="UP001178354"/>
    </source>
</evidence>
<evidence type="ECO:0000259" key="1">
    <source>
        <dbReference type="PROSITE" id="PS50925"/>
    </source>
</evidence>
<dbReference type="RefSeq" id="WP_305169220.1">
    <property type="nucleotide sequence ID" value="NZ_JAUUUU010000001.1"/>
</dbReference>
<evidence type="ECO:0000313" key="2">
    <source>
        <dbReference type="EMBL" id="MDP1519711.1"/>
    </source>
</evidence>
<dbReference type="Proteomes" id="UP001178354">
    <property type="component" value="Unassembled WGS sequence"/>
</dbReference>
<sequence>MYRIIYKSRSVAPLNWTLVQDIIMSSEPRNEQSGITGVLLASETHFLQALEGKFEDVNALFRRIFRDDRHEELTLISFSVIDARLFRGWGMLGIGTFNLNQEIESELVEKYGEEDGGIRFPLEEWAALSLINDIKLMRELPVWKQ</sequence>
<accession>A0AAW8AXF8</accession>
<dbReference type="InterPro" id="IPR036046">
    <property type="entry name" value="Acylphosphatase-like_dom_sf"/>
</dbReference>
<dbReference type="GO" id="GO:0071949">
    <property type="term" value="F:FAD binding"/>
    <property type="evidence" value="ECO:0007669"/>
    <property type="project" value="InterPro"/>
</dbReference>
<feature type="domain" description="BLUF" evidence="1">
    <location>
        <begin position="1"/>
        <end position="92"/>
    </location>
</feature>
<proteinExistence type="predicted"/>
<comment type="caution">
    <text evidence="2">The sequence shown here is derived from an EMBL/GenBank/DDBJ whole genome shotgun (WGS) entry which is preliminary data.</text>
</comment>
<protein>
    <submittedName>
        <fullName evidence="2">BLUF domain-containing protein</fullName>
    </submittedName>
</protein>
<reference evidence="2" key="2">
    <citation type="submission" date="2023-08" db="EMBL/GenBank/DDBJ databases">
        <authorList>
            <person name="Luo J."/>
        </authorList>
    </citation>
    <scope>NUCLEOTIDE SEQUENCE</scope>
    <source>
        <strain evidence="2">DSM 25064</strain>
    </source>
</reference>
<dbReference type="EMBL" id="JAUUUU010000001">
    <property type="protein sequence ID" value="MDP1519711.1"/>
    <property type="molecule type" value="Genomic_DNA"/>
</dbReference>
<keyword evidence="3" id="KW-1185">Reference proteome</keyword>
<dbReference type="SMART" id="SM01034">
    <property type="entry name" value="BLUF"/>
    <property type="match status" value="1"/>
</dbReference>
<reference evidence="2" key="1">
    <citation type="journal article" date="2010" name="Int. J. Syst. Evol. Microbiol.">
        <title>Porticoccus litoralis gen. nov., sp. nov., a gammaproteobacterium isolated from the Yellow Sea.</title>
        <authorList>
            <person name="Oh H.M."/>
            <person name="Kim H."/>
            <person name="Kim K.M."/>
            <person name="Min G.S."/>
            <person name="Cho J.C."/>
        </authorList>
    </citation>
    <scope>NUCLEOTIDE SEQUENCE</scope>
    <source>
        <strain evidence="2">DSM 25064</strain>
    </source>
</reference>
<dbReference type="AlphaFoldDB" id="A0AAW8AXF8"/>
<dbReference type="SUPFAM" id="SSF54975">
    <property type="entry name" value="Acylphosphatase/BLUF domain-like"/>
    <property type="match status" value="1"/>
</dbReference>